<keyword evidence="2" id="KW-1185">Reference proteome</keyword>
<organism evidence="1 2">
    <name type="scientific">Pistacia atlantica</name>
    <dbReference type="NCBI Taxonomy" id="434234"/>
    <lineage>
        <taxon>Eukaryota</taxon>
        <taxon>Viridiplantae</taxon>
        <taxon>Streptophyta</taxon>
        <taxon>Embryophyta</taxon>
        <taxon>Tracheophyta</taxon>
        <taxon>Spermatophyta</taxon>
        <taxon>Magnoliopsida</taxon>
        <taxon>eudicotyledons</taxon>
        <taxon>Gunneridae</taxon>
        <taxon>Pentapetalae</taxon>
        <taxon>rosids</taxon>
        <taxon>malvids</taxon>
        <taxon>Sapindales</taxon>
        <taxon>Anacardiaceae</taxon>
        <taxon>Pistacia</taxon>
    </lineage>
</organism>
<protein>
    <submittedName>
        <fullName evidence="1">Uncharacterized protein</fullName>
    </submittedName>
</protein>
<sequence length="75" mass="8501">MHETSQELLPEAKDDINSAYSLGVEAAYINQNFSQQVLVRDGNKLTFDETNPFANEGEEVASVVYRYSKWKLVVC</sequence>
<evidence type="ECO:0000313" key="1">
    <source>
        <dbReference type="EMBL" id="KAJ0075931.1"/>
    </source>
</evidence>
<dbReference type="EMBL" id="CM047910">
    <property type="protein sequence ID" value="KAJ0075931.1"/>
    <property type="molecule type" value="Genomic_DNA"/>
</dbReference>
<evidence type="ECO:0000313" key="2">
    <source>
        <dbReference type="Proteomes" id="UP001164250"/>
    </source>
</evidence>
<gene>
    <name evidence="1" type="ORF">Patl1_35006</name>
</gene>
<dbReference type="Proteomes" id="UP001164250">
    <property type="component" value="Chromosome 15"/>
</dbReference>
<comment type="caution">
    <text evidence="1">The sequence shown here is derived from an EMBL/GenBank/DDBJ whole genome shotgun (WGS) entry which is preliminary data.</text>
</comment>
<accession>A0ACC0ZVA3</accession>
<name>A0ACC0ZVA3_9ROSI</name>
<reference evidence="2" key="1">
    <citation type="journal article" date="2023" name="G3 (Bethesda)">
        <title>Genome assembly and association tests identify interacting loci associated with vigor, precocity, and sex in interspecific pistachio rootstocks.</title>
        <authorList>
            <person name="Palmer W."/>
            <person name="Jacygrad E."/>
            <person name="Sagayaradj S."/>
            <person name="Cavanaugh K."/>
            <person name="Han R."/>
            <person name="Bertier L."/>
            <person name="Beede B."/>
            <person name="Kafkas S."/>
            <person name="Golino D."/>
            <person name="Preece J."/>
            <person name="Michelmore R."/>
        </authorList>
    </citation>
    <scope>NUCLEOTIDE SEQUENCE [LARGE SCALE GENOMIC DNA]</scope>
</reference>
<proteinExistence type="predicted"/>